<evidence type="ECO:0000256" key="5">
    <source>
        <dbReference type="ARBA" id="ARBA00022777"/>
    </source>
</evidence>
<dbReference type="PRINTS" id="PR00344">
    <property type="entry name" value="BCTRLSENSOR"/>
</dbReference>
<dbReference type="Gene3D" id="1.10.287.130">
    <property type="match status" value="1"/>
</dbReference>
<dbReference type="SUPFAM" id="SSF52172">
    <property type="entry name" value="CheY-like"/>
    <property type="match status" value="1"/>
</dbReference>
<evidence type="ECO:0000313" key="8">
    <source>
        <dbReference type="EMBL" id="MDY7227633.1"/>
    </source>
</evidence>
<dbReference type="InterPro" id="IPR036097">
    <property type="entry name" value="HisK_dim/P_sf"/>
</dbReference>
<dbReference type="CDD" id="cd00082">
    <property type="entry name" value="HisKA"/>
    <property type="match status" value="1"/>
</dbReference>
<accession>A0ABU5H2F2</accession>
<keyword evidence="3" id="KW-0597">Phosphoprotein</keyword>
<name>A0ABU5H2F2_9BACT</name>
<dbReference type="RefSeq" id="WP_321546350.1">
    <property type="nucleotide sequence ID" value="NZ_JAXIVS010000004.1"/>
</dbReference>
<feature type="domain" description="Histidine kinase" evidence="7">
    <location>
        <begin position="165"/>
        <end position="380"/>
    </location>
</feature>
<evidence type="ECO:0000256" key="3">
    <source>
        <dbReference type="ARBA" id="ARBA00022553"/>
    </source>
</evidence>
<dbReference type="GO" id="GO:0016301">
    <property type="term" value="F:kinase activity"/>
    <property type="evidence" value="ECO:0007669"/>
    <property type="project" value="UniProtKB-KW"/>
</dbReference>
<keyword evidence="5 8" id="KW-0418">Kinase</keyword>
<evidence type="ECO:0000256" key="2">
    <source>
        <dbReference type="ARBA" id="ARBA00012438"/>
    </source>
</evidence>
<keyword evidence="9" id="KW-1185">Reference proteome</keyword>
<proteinExistence type="predicted"/>
<sequence>MVGTHEQRILVLAPTGRDAALACEVLNKAGLAAEPCRDILALCEALEVGAGAVLLAEEALSPQGQGHLSECLQRQPSWSDLPVVIFAATIESVAATTRMQQMLEVLGNVTFVERPMRVPTLVTAMRAALRARGRQYMARQTQLALEQQEESARHRADFEQQLIGIVSHDLRNPLNAIHLTATTLMRREDLDARTTKAAVRIQSSTERATRMVRDLLDFTQARLGGSIPVKPQPLNLHELTRQVVDEVQMNYPERELQARHEGDAQGHWDSDRMAQVLTNLLSNAMKYSPEGTPVTVVTRGVGDWVTLEVRNTGDPITEETRLRLFEPMQRGATEVGRTERSVGLGLYIVRNVVEAHQGTIDVRSTQEEGTLFTVRLPRQPPKP</sequence>
<evidence type="ECO:0000313" key="9">
    <source>
        <dbReference type="Proteomes" id="UP001291309"/>
    </source>
</evidence>
<dbReference type="InterPro" id="IPR036890">
    <property type="entry name" value="HATPase_C_sf"/>
</dbReference>
<gene>
    <name evidence="8" type="ORF">SYV04_14565</name>
</gene>
<dbReference type="Pfam" id="PF00512">
    <property type="entry name" value="HisKA"/>
    <property type="match status" value="1"/>
</dbReference>
<evidence type="ECO:0000256" key="4">
    <source>
        <dbReference type="ARBA" id="ARBA00022679"/>
    </source>
</evidence>
<evidence type="ECO:0000256" key="1">
    <source>
        <dbReference type="ARBA" id="ARBA00000085"/>
    </source>
</evidence>
<dbReference type="Pfam" id="PF02518">
    <property type="entry name" value="HATPase_c"/>
    <property type="match status" value="1"/>
</dbReference>
<dbReference type="SMART" id="SM00387">
    <property type="entry name" value="HATPase_c"/>
    <property type="match status" value="1"/>
</dbReference>
<organism evidence="8 9">
    <name type="scientific">Hyalangium rubrum</name>
    <dbReference type="NCBI Taxonomy" id="3103134"/>
    <lineage>
        <taxon>Bacteria</taxon>
        <taxon>Pseudomonadati</taxon>
        <taxon>Myxococcota</taxon>
        <taxon>Myxococcia</taxon>
        <taxon>Myxococcales</taxon>
        <taxon>Cystobacterineae</taxon>
        <taxon>Archangiaceae</taxon>
        <taxon>Hyalangium</taxon>
    </lineage>
</organism>
<dbReference type="InterPro" id="IPR003661">
    <property type="entry name" value="HisK_dim/P_dom"/>
</dbReference>
<comment type="catalytic activity">
    <reaction evidence="1">
        <text>ATP + protein L-histidine = ADP + protein N-phospho-L-histidine.</text>
        <dbReference type="EC" id="2.7.13.3"/>
    </reaction>
</comment>
<reference evidence="8 9" key="1">
    <citation type="submission" date="2023-12" db="EMBL/GenBank/DDBJ databases">
        <title>the genome sequence of Hyalangium sp. s54d21.</title>
        <authorList>
            <person name="Zhang X."/>
        </authorList>
    </citation>
    <scope>NUCLEOTIDE SEQUENCE [LARGE SCALE GENOMIC DNA]</scope>
    <source>
        <strain evidence="9">s54d21</strain>
    </source>
</reference>
<dbReference type="InterPro" id="IPR050736">
    <property type="entry name" value="Sensor_HK_Regulatory"/>
</dbReference>
<dbReference type="Proteomes" id="UP001291309">
    <property type="component" value="Unassembled WGS sequence"/>
</dbReference>
<dbReference type="InterPro" id="IPR003594">
    <property type="entry name" value="HATPase_dom"/>
</dbReference>
<evidence type="ECO:0000256" key="6">
    <source>
        <dbReference type="ARBA" id="ARBA00023012"/>
    </source>
</evidence>
<keyword evidence="4" id="KW-0808">Transferase</keyword>
<dbReference type="SUPFAM" id="SSF55874">
    <property type="entry name" value="ATPase domain of HSP90 chaperone/DNA topoisomerase II/histidine kinase"/>
    <property type="match status" value="1"/>
</dbReference>
<comment type="caution">
    <text evidence="8">The sequence shown here is derived from an EMBL/GenBank/DDBJ whole genome shotgun (WGS) entry which is preliminary data.</text>
</comment>
<dbReference type="EC" id="2.7.13.3" evidence="2"/>
<dbReference type="SUPFAM" id="SSF47384">
    <property type="entry name" value="Homodimeric domain of signal transducing histidine kinase"/>
    <property type="match status" value="1"/>
</dbReference>
<dbReference type="SMART" id="SM00388">
    <property type="entry name" value="HisKA"/>
    <property type="match status" value="1"/>
</dbReference>
<protein>
    <recommendedName>
        <fullName evidence="2">histidine kinase</fullName>
        <ecNumber evidence="2">2.7.13.3</ecNumber>
    </recommendedName>
</protein>
<keyword evidence="6" id="KW-0902">Two-component regulatory system</keyword>
<dbReference type="PANTHER" id="PTHR43711:SF1">
    <property type="entry name" value="HISTIDINE KINASE 1"/>
    <property type="match status" value="1"/>
</dbReference>
<dbReference type="InterPro" id="IPR011006">
    <property type="entry name" value="CheY-like_superfamily"/>
</dbReference>
<dbReference type="EMBL" id="JAXIVS010000004">
    <property type="protein sequence ID" value="MDY7227633.1"/>
    <property type="molecule type" value="Genomic_DNA"/>
</dbReference>
<dbReference type="PROSITE" id="PS50109">
    <property type="entry name" value="HIS_KIN"/>
    <property type="match status" value="1"/>
</dbReference>
<dbReference type="PANTHER" id="PTHR43711">
    <property type="entry name" value="TWO-COMPONENT HISTIDINE KINASE"/>
    <property type="match status" value="1"/>
</dbReference>
<dbReference type="Gene3D" id="3.30.565.10">
    <property type="entry name" value="Histidine kinase-like ATPase, C-terminal domain"/>
    <property type="match status" value="1"/>
</dbReference>
<evidence type="ECO:0000259" key="7">
    <source>
        <dbReference type="PROSITE" id="PS50109"/>
    </source>
</evidence>
<dbReference type="InterPro" id="IPR005467">
    <property type="entry name" value="His_kinase_dom"/>
</dbReference>
<dbReference type="InterPro" id="IPR004358">
    <property type="entry name" value="Sig_transdc_His_kin-like_C"/>
</dbReference>